<keyword evidence="2" id="KW-0479">Metal-binding</keyword>
<feature type="domain" description="Peptidase M4" evidence="7">
    <location>
        <begin position="1076"/>
        <end position="1224"/>
    </location>
</feature>
<dbReference type="SUPFAM" id="SSF51004">
    <property type="entry name" value="C-terminal (heme d1) domain of cytochrome cd1-nitrite reductase"/>
    <property type="match status" value="2"/>
</dbReference>
<dbReference type="EMBL" id="VIFX01000048">
    <property type="protein sequence ID" value="TQR83272.1"/>
    <property type="molecule type" value="Genomic_DNA"/>
</dbReference>
<proteinExistence type="predicted"/>
<dbReference type="Pfam" id="PF02868">
    <property type="entry name" value="Peptidase_M4_C"/>
    <property type="match status" value="1"/>
</dbReference>
<protein>
    <submittedName>
        <fullName evidence="11">Uncharacterized protein</fullName>
    </submittedName>
</protein>
<evidence type="ECO:0000256" key="4">
    <source>
        <dbReference type="ARBA" id="ARBA00022801"/>
    </source>
</evidence>
<evidence type="ECO:0000256" key="2">
    <source>
        <dbReference type="ARBA" id="ARBA00022723"/>
    </source>
</evidence>
<evidence type="ECO:0000256" key="5">
    <source>
        <dbReference type="ARBA" id="ARBA00022833"/>
    </source>
</evidence>
<evidence type="ECO:0000259" key="9">
    <source>
        <dbReference type="Pfam" id="PF07504"/>
    </source>
</evidence>
<dbReference type="PANTHER" id="PTHR47197">
    <property type="entry name" value="PROTEIN NIRF"/>
    <property type="match status" value="1"/>
</dbReference>
<dbReference type="InterPro" id="IPR011964">
    <property type="entry name" value="YVTN_b-propeller_repeat"/>
</dbReference>
<dbReference type="Gene3D" id="3.10.170.10">
    <property type="match status" value="1"/>
</dbReference>
<feature type="domain" description="SMP-30/Gluconolactonase/LRE-like region" evidence="10">
    <location>
        <begin position="1496"/>
        <end position="1650"/>
    </location>
</feature>
<dbReference type="GO" id="GO:0006508">
    <property type="term" value="P:proteolysis"/>
    <property type="evidence" value="ECO:0007669"/>
    <property type="project" value="UniProtKB-KW"/>
</dbReference>
<feature type="domain" description="Peptidase M4 C-terminal" evidence="8">
    <location>
        <begin position="1236"/>
        <end position="1380"/>
    </location>
</feature>
<accession>A0A544VTG0</accession>
<reference evidence="11 12" key="1">
    <citation type="submission" date="2018-10" db="EMBL/GenBank/DDBJ databases">
        <title>Draft genome of Mycobacterium hodleri strain B.</title>
        <authorList>
            <person name="Amande T.J."/>
            <person name="Mcgenity T.J."/>
        </authorList>
    </citation>
    <scope>NUCLEOTIDE SEQUENCE [LARGE SCALE GENOMIC DNA]</scope>
    <source>
        <strain evidence="11 12">B</strain>
    </source>
</reference>
<dbReference type="NCBIfam" id="TIGR02276">
    <property type="entry name" value="beta_rpt_yvtn"/>
    <property type="match status" value="1"/>
</dbReference>
<gene>
    <name evidence="11" type="ORF">D8S82_28010</name>
</gene>
<dbReference type="GO" id="GO:0005975">
    <property type="term" value="P:carbohydrate metabolic process"/>
    <property type="evidence" value="ECO:0007669"/>
    <property type="project" value="UniProtKB-ARBA"/>
</dbReference>
<dbReference type="Gene3D" id="1.10.390.10">
    <property type="entry name" value="Neutral Protease Domain 2"/>
    <property type="match status" value="1"/>
</dbReference>
<evidence type="ECO:0000259" key="8">
    <source>
        <dbReference type="Pfam" id="PF02868"/>
    </source>
</evidence>
<dbReference type="Pfam" id="PF07504">
    <property type="entry name" value="FTP"/>
    <property type="match status" value="1"/>
</dbReference>
<keyword evidence="12" id="KW-1185">Reference proteome</keyword>
<keyword evidence="5" id="KW-0862">Zinc</keyword>
<evidence type="ECO:0000256" key="6">
    <source>
        <dbReference type="ARBA" id="ARBA00023049"/>
    </source>
</evidence>
<dbReference type="InterPro" id="IPR013856">
    <property type="entry name" value="Peptidase_M4_domain"/>
</dbReference>
<comment type="caution">
    <text evidence="11">The sequence shown here is derived from an EMBL/GenBank/DDBJ whole genome shotgun (WGS) entry which is preliminary data.</text>
</comment>
<dbReference type="SUPFAM" id="SSF55486">
    <property type="entry name" value="Metalloproteases ('zincins'), catalytic domain"/>
    <property type="match status" value="1"/>
</dbReference>
<dbReference type="InterPro" id="IPR001570">
    <property type="entry name" value="Peptidase_M4_C_domain"/>
</dbReference>
<dbReference type="InterPro" id="IPR013783">
    <property type="entry name" value="Ig-like_fold"/>
</dbReference>
<dbReference type="Pfam" id="PF08450">
    <property type="entry name" value="SGL"/>
    <property type="match status" value="1"/>
</dbReference>
<name>A0A544VTG0_9MYCO</name>
<evidence type="ECO:0000259" key="10">
    <source>
        <dbReference type="Pfam" id="PF08450"/>
    </source>
</evidence>
<organism evidence="11 12">
    <name type="scientific">Mycolicibacterium hodleri</name>
    <dbReference type="NCBI Taxonomy" id="49897"/>
    <lineage>
        <taxon>Bacteria</taxon>
        <taxon>Bacillati</taxon>
        <taxon>Actinomycetota</taxon>
        <taxon>Actinomycetes</taxon>
        <taxon>Mycobacteriales</taxon>
        <taxon>Mycobacteriaceae</taxon>
        <taxon>Mycolicibacterium</taxon>
    </lineage>
</organism>
<dbReference type="InterPro" id="IPR051200">
    <property type="entry name" value="Host-pathogen_enzymatic-act"/>
</dbReference>
<dbReference type="InterPro" id="IPR011096">
    <property type="entry name" value="FTP_domain"/>
</dbReference>
<keyword evidence="4" id="KW-0378">Hydrolase</keyword>
<evidence type="ECO:0000256" key="1">
    <source>
        <dbReference type="ARBA" id="ARBA00022670"/>
    </source>
</evidence>
<dbReference type="InterPro" id="IPR010221">
    <property type="entry name" value="VCBS_dom"/>
</dbReference>
<dbReference type="InterPro" id="IPR027268">
    <property type="entry name" value="Peptidase_M4/M1_CTD_sf"/>
</dbReference>
<evidence type="ECO:0000256" key="3">
    <source>
        <dbReference type="ARBA" id="ARBA00022729"/>
    </source>
</evidence>
<dbReference type="InterPro" id="IPR001680">
    <property type="entry name" value="WD40_rpt"/>
</dbReference>
<evidence type="ECO:0000313" key="11">
    <source>
        <dbReference type="EMBL" id="TQR83272.1"/>
    </source>
</evidence>
<keyword evidence="3" id="KW-0732">Signal</keyword>
<dbReference type="GO" id="GO:0046872">
    <property type="term" value="F:metal ion binding"/>
    <property type="evidence" value="ECO:0007669"/>
    <property type="project" value="UniProtKB-KW"/>
</dbReference>
<keyword evidence="6" id="KW-0482">Metalloprotease</keyword>
<dbReference type="PANTHER" id="PTHR47197:SF3">
    <property type="entry name" value="DIHYDRO-HEME D1 DEHYDROGENASE"/>
    <property type="match status" value="1"/>
</dbReference>
<dbReference type="InterPro" id="IPR015943">
    <property type="entry name" value="WD40/YVTN_repeat-like_dom_sf"/>
</dbReference>
<dbReference type="GO" id="GO:0004222">
    <property type="term" value="F:metalloendopeptidase activity"/>
    <property type="evidence" value="ECO:0007669"/>
    <property type="project" value="InterPro"/>
</dbReference>
<dbReference type="Gene3D" id="2.130.10.10">
    <property type="entry name" value="YVTN repeat-like/Quinoprotein amine dehydrogenase"/>
    <property type="match status" value="4"/>
</dbReference>
<dbReference type="Gene3D" id="2.60.40.10">
    <property type="entry name" value="Immunoglobulins"/>
    <property type="match status" value="1"/>
</dbReference>
<dbReference type="Proteomes" id="UP000315759">
    <property type="component" value="Unassembled WGS sequence"/>
</dbReference>
<dbReference type="InterPro" id="IPR013658">
    <property type="entry name" value="SGL"/>
</dbReference>
<keyword evidence="1" id="KW-0645">Protease</keyword>
<dbReference type="NCBIfam" id="TIGR01965">
    <property type="entry name" value="VCBS_repeat"/>
    <property type="match status" value="4"/>
</dbReference>
<feature type="domain" description="FTP" evidence="9">
    <location>
        <begin position="909"/>
        <end position="941"/>
    </location>
</feature>
<evidence type="ECO:0000313" key="12">
    <source>
        <dbReference type="Proteomes" id="UP000315759"/>
    </source>
</evidence>
<evidence type="ECO:0000259" key="7">
    <source>
        <dbReference type="Pfam" id="PF01447"/>
    </source>
</evidence>
<dbReference type="Pfam" id="PF17963">
    <property type="entry name" value="Big_9"/>
    <property type="match status" value="4"/>
</dbReference>
<sequence length="1711" mass="177307">MGASDPENKKLTYALKAGPTTGKLAFDAKTGTFTYTPTTAQRILAAVASPQTAKFTATVSDGVAANVKTVEVTLTVSPAPITDKGVINAGALTSDSSVTITNTRAYVTNFDDHTITVVDTVNRQAIGTITLPERPSSVVATLDGKKLYVSDDTTNLVYVYNATAATPTLLKTIDFGASRFPISLATSPDDKTLYATGGLYDAKTDQWNAVVTKISTTTDKITGTVKVPGAYDYFYDLAFTPDGKKIYVIADLLTDDPDAVAPSALYVFSSTSTTAKQIATGAWYIGMTISPDGKRVYVNDVDAGTVSVFDTKTDKVVDTFSTPISTLSGFTVSRDGTVLYAVDTTTNSVVAFETLSGNYDQLATAPVGSTTVDFYPGALLSPDGQELYYVSDQGLQVISLVPANAFPTVTPTLNTPGTTGVVTGAVGGNDTNGDPLKYTTTGGPTKGTLVLNAATGAFTYTPTAAARHAASAMTATTADKTDTFTVTVDDGRRGIVTKTITVNILSANVAPTVKTTVGAPNSSTGVATGTVVGTDKDKDVLTYTGPGGTTLKGGTVTVDAKGKFVYTPTAEARHAAAATGASAADKTDSFTVTVADGHGDPVTVTVSVKIAPANAKPTGAAASGLFTNLNSGKITGVITAVDPDADDFTFTGPASTKKGAITYDSASDTFVYTPTTAARIAASAAKASQSTKTDTFTITLSDGHGGTQSVAVKLTIAPLGHINVGPSNGSASVGQPNSATGAVTGLLTVSDPEHDVMSYTATTPTGGAVTVSAAGTFTFVPTPAARHAAAADTATQADKQDAFTVTANDGYGGTTTFTVIVPISPAIIDATELETLATAGAVAVIQNDDKSVRVINGSFTNTPVRDVAEATHVFNGIAGLLGATSGFAREQNITSQHVDEDTDQGTAFQTFYRLTQTINGIPVIGSEVILVADANGTVTGLYSNYTSKLSDADTTPDVVAGQKSTAEAAATAALLNQLADFTDQNTRDTFVATLLFDSTLAVFSPDPDLAPRLVWQVNVSTPKTQDPDPESDTGSDAQFLSISGQYYVYANGTEAGHLLVQSTGLDGLNALVSSTDSGTDLKGAVRPLNVQRSGNTVILVDTVRNIKVFASTVTYKSQDTYVFDSPPGYPGDYVKKGFFGWDSGAVSAYANVADTFDYYRNTLGKKTFDFADRFGLGNGIRVVVVDDDYKQASFNLNGHTGFIFGDETERAKDAVAHEFTHAVISDIVGRGNNLGLEGSQESLALNEAYADIMGNLIENKTNAGRWTIAEDYRNCSATAGCRDIAHPVRAKYADIKATDDVHDVAGVFTLAAYKMMHDYSATSGISTDKWAKVFYNSLQRLNFGAKFADAGSAVISSAKSQGFSTDQVAAVTDAFRQVGVQTSTGYLAPSTGGSSTTGFGVIGTISSVGSAPAMVATSPDGRRVYIADATNGEVRVVDTATNTVIGSPILVAPYSTAIRVSPDGKKVYVLSRNLAAISVIDTTTNTHTRDISVGGNPWDAALSPDGSQLYVSSPWYQTGGVDKGGFVAVVNTATGAVTSKISFGIHGSPVGLAVSPDGRRLYVADFSTAGTISVVDTTTNKIVGQRISVPSGPGSMAVTPNGSRIYVTSQEGVVSLIDTATNKIVATIALDSKYVQDLVISPDGRYVYVATYTGESATRASVSIIDTTSNRLVGSPTLVGESPSFNSLTTSPDGRYVYVATGGHVKVLKRR</sequence>
<dbReference type="Pfam" id="PF01447">
    <property type="entry name" value="Peptidase_M4"/>
    <property type="match status" value="1"/>
</dbReference>
<dbReference type="SMART" id="SM00320">
    <property type="entry name" value="WD40"/>
    <property type="match status" value="6"/>
</dbReference>
<dbReference type="InterPro" id="IPR011048">
    <property type="entry name" value="Haem_d1_sf"/>
</dbReference>